<dbReference type="AlphaFoldDB" id="A0A4U2Z7L9"/>
<dbReference type="RefSeq" id="WP_137012418.1">
    <property type="nucleotide sequence ID" value="NZ_SZPX01000002.1"/>
</dbReference>
<comment type="caution">
    <text evidence="1">The sequence shown here is derived from an EMBL/GenBank/DDBJ whole genome shotgun (WGS) entry which is preliminary data.</text>
</comment>
<evidence type="ECO:0008006" key="3">
    <source>
        <dbReference type="Google" id="ProtNLM"/>
    </source>
</evidence>
<protein>
    <recommendedName>
        <fullName evidence="3">Periplasmic protein</fullName>
    </recommendedName>
</protein>
<dbReference type="SUPFAM" id="SSF53822">
    <property type="entry name" value="Periplasmic binding protein-like I"/>
    <property type="match status" value="1"/>
</dbReference>
<dbReference type="Proteomes" id="UP000309561">
    <property type="component" value="Unassembled WGS sequence"/>
</dbReference>
<name>A0A4U2Z7L9_9BACT</name>
<dbReference type="Gene3D" id="3.40.50.2300">
    <property type="match status" value="1"/>
</dbReference>
<proteinExistence type="predicted"/>
<sequence>MKKLYIIALLFPALLFSKSFIVSDITIPKTDVQNLDPYPCNEECLQEHLENGHIFSFLAHARKKLEDDVLEARRQEYMAIFNVKKVFTGSKLRIALLLPYKKIARYAASTTNASFAYLMSKNRPFELKSYKIEDESYDDIKEALQKIQKDGFSYVIAPMTQEGEEIVSRIDPDINIFFPTINKKDAKNASSYLYYGGIDYRAQSDLLLKEAISPLVIFFDQSAIGEQLSEYQEYAFSAKFADTVSNSMQATEKPTIIKFSIPQQTTNLEKQLKENEKINAASFFVNTPIIKSGMIISQLTLYDTNATNILSTQTNYNPLLLSMTQYQDRKDMIIANSITQNKDVLIETNSLLGNDIVYDWINYTTTVGIDYFAHLISGEAREYDIENVDNQMIYPINLLQPSFSRFIPYYSLYEKQAD</sequence>
<evidence type="ECO:0000313" key="2">
    <source>
        <dbReference type="Proteomes" id="UP000309561"/>
    </source>
</evidence>
<organism evidence="1 2">
    <name type="scientific">Sulfurimonas crateris</name>
    <dbReference type="NCBI Taxonomy" id="2574727"/>
    <lineage>
        <taxon>Bacteria</taxon>
        <taxon>Pseudomonadati</taxon>
        <taxon>Campylobacterota</taxon>
        <taxon>Epsilonproteobacteria</taxon>
        <taxon>Campylobacterales</taxon>
        <taxon>Sulfurimonadaceae</taxon>
        <taxon>Sulfurimonas</taxon>
    </lineage>
</organism>
<evidence type="ECO:0000313" key="1">
    <source>
        <dbReference type="EMBL" id="TKI70406.1"/>
    </source>
</evidence>
<keyword evidence="2" id="KW-1185">Reference proteome</keyword>
<dbReference type="OrthoDB" id="5337863at2"/>
<reference evidence="1 2" key="1">
    <citation type="submission" date="2019-04" db="EMBL/GenBank/DDBJ databases">
        <title>Sulfurimonas crateris sp. nov. a facultative anaerobic sulfur-oxidizing chemolithautotrophic bacterium isolated from a terrestrial mud vulcano.</title>
        <authorList>
            <person name="Ratnikova N.M."/>
            <person name="Slobodkin A.I."/>
            <person name="Merkel A.Y."/>
            <person name="Novikov A."/>
            <person name="Bonch-Osmolovskaya E.A."/>
            <person name="Slobodkina G.B."/>
        </authorList>
    </citation>
    <scope>NUCLEOTIDE SEQUENCE [LARGE SCALE GENOMIC DNA]</scope>
    <source>
        <strain evidence="1 2">SN118</strain>
    </source>
</reference>
<accession>A0A4U2Z7L9</accession>
<gene>
    <name evidence="1" type="ORF">FCU45_03735</name>
</gene>
<dbReference type="EMBL" id="SZPX01000002">
    <property type="protein sequence ID" value="TKI70406.1"/>
    <property type="molecule type" value="Genomic_DNA"/>
</dbReference>
<dbReference type="InterPro" id="IPR028082">
    <property type="entry name" value="Peripla_BP_I"/>
</dbReference>